<sequence>METNELRLLKLQTELKTFGLNPAEWSLQKIQALGYLLLNTQDEQFAMYGELEYRDKKPRWKSLEVVSL</sequence>
<dbReference type="OrthoDB" id="5296190at2"/>
<dbReference type="AlphaFoldDB" id="A0A1Z3NAS9"/>
<evidence type="ECO:0000313" key="2">
    <source>
        <dbReference type="Proteomes" id="UP000197003"/>
    </source>
</evidence>
<organism evidence="1 2">
    <name type="scientific">Bdellovibrio bacteriovorus</name>
    <dbReference type="NCBI Taxonomy" id="959"/>
    <lineage>
        <taxon>Bacteria</taxon>
        <taxon>Pseudomonadati</taxon>
        <taxon>Bdellovibrionota</taxon>
        <taxon>Bdellovibrionia</taxon>
        <taxon>Bdellovibrionales</taxon>
        <taxon>Pseudobdellovibrionaceae</taxon>
        <taxon>Bdellovibrio</taxon>
    </lineage>
</organism>
<proteinExistence type="predicted"/>
<evidence type="ECO:0000313" key="1">
    <source>
        <dbReference type="EMBL" id="ASD64580.1"/>
    </source>
</evidence>
<gene>
    <name evidence="1" type="ORF">B9G79_13865</name>
</gene>
<protein>
    <submittedName>
        <fullName evidence="1">Uncharacterized protein</fullName>
    </submittedName>
</protein>
<reference evidence="1 2" key="1">
    <citation type="submission" date="2017-04" db="EMBL/GenBank/DDBJ databases">
        <title>Whole genome sequence of Bdellovibrio bacteriovorus strain SSB218315.</title>
        <authorList>
            <person name="Oyedara O."/>
            <person name="Rodriguez-Perez M.A."/>
        </authorList>
    </citation>
    <scope>NUCLEOTIDE SEQUENCE [LARGE SCALE GENOMIC DNA]</scope>
    <source>
        <strain evidence="1 2">SSB218315</strain>
    </source>
</reference>
<dbReference type="Proteomes" id="UP000197003">
    <property type="component" value="Chromosome"/>
</dbReference>
<dbReference type="EMBL" id="CP020946">
    <property type="protein sequence ID" value="ASD64580.1"/>
    <property type="molecule type" value="Genomic_DNA"/>
</dbReference>
<accession>A0A1Z3NAS9</accession>
<dbReference type="RefSeq" id="WP_088566040.1">
    <property type="nucleotide sequence ID" value="NZ_CP020946.1"/>
</dbReference>
<name>A0A1Z3NAS9_BDEBC</name>